<keyword evidence="5" id="KW-0611">Plant defense</keyword>
<dbReference type="InterPro" id="IPR042197">
    <property type="entry name" value="Apaf_helical"/>
</dbReference>
<keyword evidence="4" id="KW-0547">Nucleotide-binding</keyword>
<dbReference type="Gene3D" id="1.10.8.430">
    <property type="entry name" value="Helical domain of apoptotic protease-activating factors"/>
    <property type="match status" value="1"/>
</dbReference>
<dbReference type="EMBL" id="JAMFTS010000002">
    <property type="protein sequence ID" value="KAJ4801166.1"/>
    <property type="molecule type" value="Genomic_DNA"/>
</dbReference>
<keyword evidence="3" id="KW-0677">Repeat</keyword>
<dbReference type="Gene3D" id="3.40.50.300">
    <property type="entry name" value="P-loop containing nucleotide triphosphate hydrolases"/>
    <property type="match status" value="1"/>
</dbReference>
<evidence type="ECO:0000256" key="6">
    <source>
        <dbReference type="ARBA" id="ARBA00022840"/>
    </source>
</evidence>
<dbReference type="GO" id="GO:0006952">
    <property type="term" value="P:defense response"/>
    <property type="evidence" value="ECO:0007669"/>
    <property type="project" value="UniProtKB-KW"/>
</dbReference>
<comment type="similarity">
    <text evidence="1">Belongs to the disease resistance NB-LRR family.</text>
</comment>
<name>A0AAV8GCL8_9POAL</name>
<dbReference type="AlphaFoldDB" id="A0AAV8GCL8"/>
<dbReference type="PRINTS" id="PR00364">
    <property type="entry name" value="DISEASERSIST"/>
</dbReference>
<dbReference type="InterPro" id="IPR027417">
    <property type="entry name" value="P-loop_NTPase"/>
</dbReference>
<dbReference type="SUPFAM" id="SSF52540">
    <property type="entry name" value="P-loop containing nucleoside triphosphate hydrolases"/>
    <property type="match status" value="1"/>
</dbReference>
<reference evidence="11" key="1">
    <citation type="submission" date="2022-08" db="EMBL/GenBank/DDBJ databases">
        <authorList>
            <person name="Marques A."/>
        </authorList>
    </citation>
    <scope>NUCLEOTIDE SEQUENCE</scope>
    <source>
        <strain evidence="11">RhyPub2mFocal</strain>
        <tissue evidence="11">Leaves</tissue>
    </source>
</reference>
<evidence type="ECO:0000256" key="3">
    <source>
        <dbReference type="ARBA" id="ARBA00022737"/>
    </source>
</evidence>
<dbReference type="Pfam" id="PF00931">
    <property type="entry name" value="NB-ARC"/>
    <property type="match status" value="1"/>
</dbReference>
<evidence type="ECO:0000256" key="2">
    <source>
        <dbReference type="ARBA" id="ARBA00022614"/>
    </source>
</evidence>
<accession>A0AAV8GCL8</accession>
<protein>
    <submittedName>
        <fullName evidence="11">NB-ARC domain-containing disease resistance protein</fullName>
    </submittedName>
</protein>
<dbReference type="Pfam" id="PF18052">
    <property type="entry name" value="Rx_N"/>
    <property type="match status" value="1"/>
</dbReference>
<keyword evidence="12" id="KW-1185">Reference proteome</keyword>
<feature type="domain" description="NB-ARC" evidence="7">
    <location>
        <begin position="223"/>
        <end position="378"/>
    </location>
</feature>
<feature type="domain" description="R13L1/DRL21-like LRR repeat region" evidence="10">
    <location>
        <begin position="744"/>
        <end position="867"/>
    </location>
</feature>
<dbReference type="InterPro" id="IPR056789">
    <property type="entry name" value="LRR_R13L1-DRL21"/>
</dbReference>
<evidence type="ECO:0000313" key="12">
    <source>
        <dbReference type="Proteomes" id="UP001140206"/>
    </source>
</evidence>
<dbReference type="InterPro" id="IPR032675">
    <property type="entry name" value="LRR_dom_sf"/>
</dbReference>
<dbReference type="InterPro" id="IPR041118">
    <property type="entry name" value="Rx_N"/>
</dbReference>
<dbReference type="GO" id="GO:0005524">
    <property type="term" value="F:ATP binding"/>
    <property type="evidence" value="ECO:0007669"/>
    <property type="project" value="UniProtKB-KW"/>
</dbReference>
<organism evidence="11 12">
    <name type="scientific">Rhynchospora pubera</name>
    <dbReference type="NCBI Taxonomy" id="906938"/>
    <lineage>
        <taxon>Eukaryota</taxon>
        <taxon>Viridiplantae</taxon>
        <taxon>Streptophyta</taxon>
        <taxon>Embryophyta</taxon>
        <taxon>Tracheophyta</taxon>
        <taxon>Spermatophyta</taxon>
        <taxon>Magnoliopsida</taxon>
        <taxon>Liliopsida</taxon>
        <taxon>Poales</taxon>
        <taxon>Cyperaceae</taxon>
        <taxon>Cyperoideae</taxon>
        <taxon>Rhynchosporeae</taxon>
        <taxon>Rhynchospora</taxon>
    </lineage>
</organism>
<evidence type="ECO:0000313" key="11">
    <source>
        <dbReference type="EMBL" id="KAJ4801166.1"/>
    </source>
</evidence>
<dbReference type="Pfam" id="PF23559">
    <property type="entry name" value="WHD_DRP"/>
    <property type="match status" value="1"/>
</dbReference>
<dbReference type="InterPro" id="IPR002182">
    <property type="entry name" value="NB-ARC"/>
</dbReference>
<dbReference type="GO" id="GO:0051707">
    <property type="term" value="P:response to other organism"/>
    <property type="evidence" value="ECO:0007669"/>
    <property type="project" value="UniProtKB-ARBA"/>
</dbReference>
<dbReference type="InterPro" id="IPR036388">
    <property type="entry name" value="WH-like_DNA-bd_sf"/>
</dbReference>
<dbReference type="Gene3D" id="1.10.10.10">
    <property type="entry name" value="Winged helix-like DNA-binding domain superfamily/Winged helix DNA-binding domain"/>
    <property type="match status" value="1"/>
</dbReference>
<proteinExistence type="inferred from homology"/>
<evidence type="ECO:0000259" key="10">
    <source>
        <dbReference type="Pfam" id="PF25019"/>
    </source>
</evidence>
<dbReference type="Proteomes" id="UP001140206">
    <property type="component" value="Chromosome 2"/>
</dbReference>
<evidence type="ECO:0000256" key="1">
    <source>
        <dbReference type="ARBA" id="ARBA00008894"/>
    </source>
</evidence>
<dbReference type="PANTHER" id="PTHR36766">
    <property type="entry name" value="PLANT BROAD-SPECTRUM MILDEW RESISTANCE PROTEIN RPW8"/>
    <property type="match status" value="1"/>
</dbReference>
<evidence type="ECO:0000259" key="9">
    <source>
        <dbReference type="Pfam" id="PF23559"/>
    </source>
</evidence>
<evidence type="ECO:0000256" key="5">
    <source>
        <dbReference type="ARBA" id="ARBA00022821"/>
    </source>
</evidence>
<sequence length="1231" mass="141004">MTGIELLVGGWFASPVIKRVLEKAMKYVGGNYKLNKNTEELIDTLTGKLALCQETVKVAERRMINSEHLAVWLNKLKRVVYDAEDVLDDMETKSIKDQVEGKNKVRQYASSSLCGITNMILPGDLSKRLKKVVDKLTKLSAENQYFLNLVNTNIMDESNDLELSHPRETRSRQSEEVKLYARQQEYLDLILDMISHPETGSSKKKEQEAESSKKKEENYNNRDLLFVIPIVGMGGVGKTALAQAVYNKLEVQQTFETNAWISVSYNLNIKLVMLKLIKSLRPDLVLDLLTLEDISKILSFIINGKRFLVVLDDMCEKIENQWDDLYETLSVCGPGSVVLITTQNRAFANRVGTFSPLVLDILEPEILWELLKNIVFGNMDISEEKRKNLEHIGKQISDKLHGLPLAAKIIGKLLRDKINEKNWRTISRNEWWNMPEGRSQILPSVAIGYQHLDLCLRQCFAYCSVFPRNSLIDKDRLVQMWIAQNFIHHNSNDVRKMEDIGREWFDKLVEMSFFQLAGDYNGYVIPNLMHDLAVIVSSDDCFYLTDRSNEIREGVRHLSVDTQNLNVLQQIPERNHIRSFFYFGFPHVDGMLSTINKILCNMKSLRVLDLSYLHMDAKEPPKGIQNFQGVLDLSFFNFETKEPPKAIQNLTHLRFLDLSSTGIAELSHSFLNDHYHLQSLHIRQPKSTWEFQLVKLPRSINKLINLRHLNSDEDTIAQISGIGQLVDLQELDEYRVGEKEGHKITELKNLRELSGCLAIRNCENVRSKEEAEQARLGDKENLNSVKLYWGEERRGSNIMDKEILDGLKPHEGVTELEIFFYKGISFPDWMTDRSLLLNLQTIRLESCTNLQALPPLGQLPSLKCLELFYLDSIKMIDHCLYGSNECAFPALTHFTCSFLKSCREWTQPTNVSRFFPRLSTLEIVDNDNNALSKVPFHCFSASLTALMLNGCYDLNSLAVSLHHLTLLNLLYIDDYIVSISLNTNALILLEDLMLVRCTGLSIEGDLQSLTNLKRLEIRSCPKLMSNSKHDITNKQKGKSLKVNQAKGLSSLSDLRMDQSLLYTAYHLILGSLPSLRFLHCEGSEQWQFSMDQTLWFQELTSLHELTFSKCKFTRLPSSLVTLPSLRKVALIECPYLQSLPENGMPAFLWELALDNCSQNLVRRCQPGGEDWPLIAHVPVIRIDGKVIERPQNSAGTSYVSFQQSFYLKFLTYQKRFSGRNFSFQVRPGHIA</sequence>
<dbReference type="Pfam" id="PF25019">
    <property type="entry name" value="LRR_R13L1-DRL21"/>
    <property type="match status" value="1"/>
</dbReference>
<feature type="domain" description="Disease resistance protein winged helix" evidence="9">
    <location>
        <begin position="465"/>
        <end position="533"/>
    </location>
</feature>
<dbReference type="InterPro" id="IPR058922">
    <property type="entry name" value="WHD_DRP"/>
</dbReference>
<dbReference type="PANTHER" id="PTHR36766:SF55">
    <property type="entry name" value="OS11G0492900 PROTEIN"/>
    <property type="match status" value="1"/>
</dbReference>
<evidence type="ECO:0000259" key="7">
    <source>
        <dbReference type="Pfam" id="PF00931"/>
    </source>
</evidence>
<evidence type="ECO:0000256" key="4">
    <source>
        <dbReference type="ARBA" id="ARBA00022741"/>
    </source>
</evidence>
<dbReference type="GO" id="GO:0043531">
    <property type="term" value="F:ADP binding"/>
    <property type="evidence" value="ECO:0007669"/>
    <property type="project" value="InterPro"/>
</dbReference>
<dbReference type="Gene3D" id="3.80.10.10">
    <property type="entry name" value="Ribonuclease Inhibitor"/>
    <property type="match status" value="2"/>
</dbReference>
<evidence type="ECO:0000259" key="8">
    <source>
        <dbReference type="Pfam" id="PF18052"/>
    </source>
</evidence>
<dbReference type="SUPFAM" id="SSF52058">
    <property type="entry name" value="L domain-like"/>
    <property type="match status" value="2"/>
</dbReference>
<feature type="domain" description="Disease resistance N-terminal" evidence="8">
    <location>
        <begin position="16"/>
        <end position="106"/>
    </location>
</feature>
<keyword evidence="2" id="KW-0433">Leucine-rich repeat</keyword>
<comment type="caution">
    <text evidence="11">The sequence shown here is derived from an EMBL/GenBank/DDBJ whole genome shotgun (WGS) entry which is preliminary data.</text>
</comment>
<dbReference type="Gene3D" id="1.20.5.4130">
    <property type="match status" value="1"/>
</dbReference>
<keyword evidence="6" id="KW-0067">ATP-binding</keyword>
<gene>
    <name evidence="11" type="ORF">LUZ62_052412</name>
</gene>